<dbReference type="FunFam" id="3.40.50.1100:FF:000068">
    <property type="entry name" value="Catabolic L-serine/threonine dehydratase"/>
    <property type="match status" value="1"/>
</dbReference>
<evidence type="ECO:0000313" key="8">
    <source>
        <dbReference type="EMBL" id="CCC68997.1"/>
    </source>
</evidence>
<dbReference type="HOGENOM" id="CLU_021152_3_1_1"/>
<feature type="domain" description="Tryptophan synthase beta chain-like PALP" evidence="7">
    <location>
        <begin position="6"/>
        <end position="323"/>
    </location>
</feature>
<dbReference type="PROSITE" id="PS00165">
    <property type="entry name" value="DEHYDRATASE_SER_THR"/>
    <property type="match status" value="1"/>
</dbReference>
<dbReference type="CDD" id="cd06448">
    <property type="entry name" value="L-Ser-dehyd"/>
    <property type="match status" value="1"/>
</dbReference>
<dbReference type="GO" id="GO:0006567">
    <property type="term" value="P:L-threonine catabolic process"/>
    <property type="evidence" value="ECO:0007669"/>
    <property type="project" value="EnsemblFungi"/>
</dbReference>
<evidence type="ECO:0000313" key="9">
    <source>
        <dbReference type="Proteomes" id="UP000001640"/>
    </source>
</evidence>
<dbReference type="GO" id="GO:0042645">
    <property type="term" value="C:mitochondrial nucleoid"/>
    <property type="evidence" value="ECO:0007669"/>
    <property type="project" value="EnsemblFungi"/>
</dbReference>
<reference evidence="8 9" key="1">
    <citation type="journal article" date="2011" name="Proc. Natl. Acad. Sci. U.S.A.">
        <title>Evolutionary erosion of yeast sex chromosomes by mating-type switching accidents.</title>
        <authorList>
            <person name="Gordon J.L."/>
            <person name="Armisen D."/>
            <person name="Proux-Wera E."/>
            <person name="Oheigeartaigh S.S."/>
            <person name="Byrne K.P."/>
            <person name="Wolfe K.H."/>
        </authorList>
    </citation>
    <scope>NUCLEOTIDE SEQUENCE [LARGE SCALE GENOMIC DNA]</scope>
    <source>
        <strain evidence="9">ATCC 76901 / BCRC 22586 / CBS 4309 / NBRC 1992 / NRRL Y-12630</strain>
    </source>
</reference>
<evidence type="ECO:0000256" key="6">
    <source>
        <dbReference type="ARBA" id="ARBA00049406"/>
    </source>
</evidence>
<dbReference type="InterPro" id="IPR000634">
    <property type="entry name" value="Ser/Thr_deHydtase_PyrdxlP-BS"/>
</dbReference>
<comment type="catalytic activity">
    <reaction evidence="6">
        <text>L-serine = pyruvate + NH4(+)</text>
        <dbReference type="Rhea" id="RHEA:19169"/>
        <dbReference type="ChEBI" id="CHEBI:15361"/>
        <dbReference type="ChEBI" id="CHEBI:28938"/>
        <dbReference type="ChEBI" id="CHEBI:33384"/>
        <dbReference type="EC" id="4.3.1.17"/>
    </reaction>
</comment>
<dbReference type="InParanoid" id="G0VAW9"/>
<dbReference type="EMBL" id="HE576753">
    <property type="protein sequence ID" value="CCC68997.1"/>
    <property type="molecule type" value="Genomic_DNA"/>
</dbReference>
<evidence type="ECO:0000256" key="2">
    <source>
        <dbReference type="ARBA" id="ARBA00010869"/>
    </source>
</evidence>
<name>G0VAW9_NAUCA</name>
<dbReference type="GO" id="GO:0003941">
    <property type="term" value="F:L-serine ammonia-lyase activity"/>
    <property type="evidence" value="ECO:0007669"/>
    <property type="project" value="UniProtKB-EC"/>
</dbReference>
<evidence type="ECO:0000256" key="3">
    <source>
        <dbReference type="ARBA" id="ARBA00012093"/>
    </source>
</evidence>
<keyword evidence="4" id="KW-0663">Pyridoxal phosphate</keyword>
<organism evidence="8 9">
    <name type="scientific">Naumovozyma castellii</name>
    <name type="common">Yeast</name>
    <name type="synonym">Saccharomyces castellii</name>
    <dbReference type="NCBI Taxonomy" id="27288"/>
    <lineage>
        <taxon>Eukaryota</taxon>
        <taxon>Fungi</taxon>
        <taxon>Dikarya</taxon>
        <taxon>Ascomycota</taxon>
        <taxon>Saccharomycotina</taxon>
        <taxon>Saccharomycetes</taxon>
        <taxon>Saccharomycetales</taxon>
        <taxon>Saccharomycetaceae</taxon>
        <taxon>Naumovozyma</taxon>
    </lineage>
</organism>
<dbReference type="GeneID" id="96902552"/>
<dbReference type="AlphaFoldDB" id="G0VAW9"/>
<comment type="cofactor">
    <cofactor evidence="1">
        <name>pyridoxal 5'-phosphate</name>
        <dbReference type="ChEBI" id="CHEBI:597326"/>
    </cofactor>
</comment>
<dbReference type="RefSeq" id="XP_003675366.1">
    <property type="nucleotide sequence ID" value="XM_003675318.1"/>
</dbReference>
<gene>
    <name evidence="8" type="primary">NCAS0B09130</name>
    <name evidence="8" type="ordered locus">NCAS_0B09130</name>
</gene>
<dbReference type="eggNOG" id="KOG1250">
    <property type="taxonomic scope" value="Eukaryota"/>
</dbReference>
<dbReference type="GO" id="GO:0009097">
    <property type="term" value="P:isoleucine biosynthetic process"/>
    <property type="evidence" value="ECO:0007669"/>
    <property type="project" value="TreeGrafter"/>
</dbReference>
<dbReference type="Pfam" id="PF00291">
    <property type="entry name" value="PALP"/>
    <property type="match status" value="1"/>
</dbReference>
<accession>G0VAW9</accession>
<keyword evidence="5" id="KW-0456">Lyase</keyword>
<evidence type="ECO:0000259" key="7">
    <source>
        <dbReference type="Pfam" id="PF00291"/>
    </source>
</evidence>
<dbReference type="EC" id="4.3.1.17" evidence="3"/>
<dbReference type="STRING" id="1064592.G0VAW9"/>
<dbReference type="Proteomes" id="UP000001640">
    <property type="component" value="Chromosome 2"/>
</dbReference>
<reference key="2">
    <citation type="submission" date="2011-08" db="EMBL/GenBank/DDBJ databases">
        <title>Genome sequence of Naumovozyma castellii.</title>
        <authorList>
            <person name="Gordon J.L."/>
            <person name="Armisen D."/>
            <person name="Proux-Wera E."/>
            <person name="OhEigeartaigh S.S."/>
            <person name="Byrne K.P."/>
            <person name="Wolfe K.H."/>
        </authorList>
    </citation>
    <scope>NUCLEOTIDE SEQUENCE</scope>
    <source>
        <strain>Type strain:CBS 4309</strain>
    </source>
</reference>
<dbReference type="Gene3D" id="3.40.50.1100">
    <property type="match status" value="2"/>
</dbReference>
<evidence type="ECO:0000256" key="4">
    <source>
        <dbReference type="ARBA" id="ARBA00022898"/>
    </source>
</evidence>
<evidence type="ECO:0000256" key="1">
    <source>
        <dbReference type="ARBA" id="ARBA00001933"/>
    </source>
</evidence>
<dbReference type="InterPro" id="IPR036052">
    <property type="entry name" value="TrpB-like_PALP_sf"/>
</dbReference>
<dbReference type="InterPro" id="IPR050147">
    <property type="entry name" value="Ser/Thr_Dehydratase"/>
</dbReference>
<dbReference type="OrthoDB" id="7773036at2759"/>
<dbReference type="GO" id="GO:0030170">
    <property type="term" value="F:pyridoxal phosphate binding"/>
    <property type="evidence" value="ECO:0007669"/>
    <property type="project" value="InterPro"/>
</dbReference>
<dbReference type="PANTHER" id="PTHR48078:SF2">
    <property type="entry name" value="CATABOLIC L-SERINE_THREONINE DEHYDRATASE"/>
    <property type="match status" value="1"/>
</dbReference>
<dbReference type="SUPFAM" id="SSF53686">
    <property type="entry name" value="Tryptophan synthase beta subunit-like PLP-dependent enzymes"/>
    <property type="match status" value="1"/>
</dbReference>
<protein>
    <recommendedName>
        <fullName evidence="3">L-serine ammonia-lyase</fullName>
        <ecNumber evidence="3">4.3.1.17</ecNumber>
    </recommendedName>
</protein>
<dbReference type="OMA" id="AEQGCEH"/>
<dbReference type="InterPro" id="IPR001926">
    <property type="entry name" value="TrpB-like_PALP"/>
</dbReference>
<keyword evidence="9" id="KW-1185">Reference proteome</keyword>
<dbReference type="PANTHER" id="PTHR48078">
    <property type="entry name" value="THREONINE DEHYDRATASE, MITOCHONDRIAL-RELATED"/>
    <property type="match status" value="1"/>
</dbReference>
<evidence type="ECO:0000256" key="5">
    <source>
        <dbReference type="ARBA" id="ARBA00023239"/>
    </source>
</evidence>
<dbReference type="GO" id="GO:0006565">
    <property type="term" value="P:L-serine catabolic process"/>
    <property type="evidence" value="ECO:0007669"/>
    <property type="project" value="EnsemblFungi"/>
</dbReference>
<sequence>MSIVYNKTPLLRQFFPAVSTKPSTSIPQFFLKYECLQPSGSFKSRGIGNLIMKNAIRIKKSGNKSPQVFSSSGGNAGFAAATASQRLSLPCTVVVPTATKQRMVEKIRATGANVIINGAHWKEADTYLKSSVMNSIDLNTTEPIYVHPFDNPDIWEGHSTMVDEIVDTLNEQNIALNKIKGIVCSVGGGGLYNGIIQGLEKHKLADKIPIVGVETKGCHVFNTSLKLGKQIEFSKITSIATSLGTASISSQTFEYAKKYHTRSVVVEDTDVIETCLKYTQDFNMVAEPACGASLHLAYNTNILENALGHKLSSDDIILVIACGGSSNTVQDLEETLVRLREKAKHERITPPTFINDPIQPVPILGRA</sequence>
<dbReference type="FunCoup" id="G0VAW9">
    <property type="interactions" value="572"/>
</dbReference>
<dbReference type="GO" id="GO:0004794">
    <property type="term" value="F:threonine deaminase activity"/>
    <property type="evidence" value="ECO:0007669"/>
    <property type="project" value="EnsemblFungi"/>
</dbReference>
<comment type="similarity">
    <text evidence="2">Belongs to the serine/threonine dehydratase family.</text>
</comment>
<dbReference type="KEGG" id="ncs:NCAS_0B09130"/>
<proteinExistence type="inferred from homology"/>